<evidence type="ECO:0008006" key="4">
    <source>
        <dbReference type="Google" id="ProtNLM"/>
    </source>
</evidence>
<gene>
    <name evidence="2" type="ORF">HGB41_23100</name>
</gene>
<keyword evidence="1" id="KW-0472">Membrane</keyword>
<keyword evidence="1" id="KW-0812">Transmembrane</keyword>
<feature type="transmembrane region" description="Helical" evidence="1">
    <location>
        <begin position="61"/>
        <end position="82"/>
    </location>
</feature>
<dbReference type="InterPro" id="IPR029052">
    <property type="entry name" value="Metallo-depent_PP-like"/>
</dbReference>
<name>A0A7Y2P3D5_9BURK</name>
<sequence>MRIRRWGFLLSTFHLAIPSADLYAQLIEFTPPANIYASPPSARRHFLFYCLGKTTTKKTRIYLLRGIVIAGTLFLILAGVALSNARIELTEAGVHQRLLIPLGFASAGIHTYAGTGDKVKMAGFLDGPIVRRKADGGWTTTWYCEDKVQQLAGKSAELSIDCAGQSRQFPVSRSPSVPNAVFETPEDTVIMSDIEGNTRFLDAALAALEVTDVDGNWRHGRKHLVIAGDAVDRGRDVLAVLWRLYALSLQAQDAGGAVHVLLGNQ</sequence>
<evidence type="ECO:0000256" key="1">
    <source>
        <dbReference type="SAM" id="Phobius"/>
    </source>
</evidence>
<dbReference type="SUPFAM" id="SSF56300">
    <property type="entry name" value="Metallo-dependent phosphatases"/>
    <property type="match status" value="1"/>
</dbReference>
<keyword evidence="1" id="KW-1133">Transmembrane helix</keyword>
<reference evidence="2 3" key="1">
    <citation type="submission" date="2020-04" db="EMBL/GenBank/DDBJ databases">
        <title>Massilia sp. nov., a cold adapted bacteria isolated from Arctic soil.</title>
        <authorList>
            <person name="Son J."/>
            <person name="Ka J.-O."/>
        </authorList>
    </citation>
    <scope>NUCLEOTIDE SEQUENCE [LARGE SCALE GENOMIC DNA]</scope>
    <source>
        <strain evidence="2 3">ML15P13</strain>
    </source>
</reference>
<dbReference type="PANTHER" id="PTHR46546:SF4">
    <property type="entry name" value="SHEWANELLA-LIKE PROTEIN PHOSPHATASE 1"/>
    <property type="match status" value="1"/>
</dbReference>
<comment type="caution">
    <text evidence="2">The sequence shown here is derived from an EMBL/GenBank/DDBJ whole genome shotgun (WGS) entry which is preliminary data.</text>
</comment>
<keyword evidence="3" id="KW-1185">Reference proteome</keyword>
<dbReference type="RefSeq" id="WP_171088661.1">
    <property type="nucleotide sequence ID" value="NZ_JABAIV010000020.1"/>
</dbReference>
<dbReference type="EMBL" id="JABAIV010000020">
    <property type="protein sequence ID" value="NNG25874.1"/>
    <property type="molecule type" value="Genomic_DNA"/>
</dbReference>
<dbReference type="PANTHER" id="PTHR46546">
    <property type="entry name" value="SHEWANELLA-LIKE PROTEIN PHOSPHATASE 1"/>
    <property type="match status" value="1"/>
</dbReference>
<evidence type="ECO:0000313" key="2">
    <source>
        <dbReference type="EMBL" id="NNG25874.1"/>
    </source>
</evidence>
<dbReference type="Gene3D" id="3.60.21.10">
    <property type="match status" value="1"/>
</dbReference>
<evidence type="ECO:0000313" key="3">
    <source>
        <dbReference type="Proteomes" id="UP000533905"/>
    </source>
</evidence>
<accession>A0A7Y2P3D5</accession>
<protein>
    <recommendedName>
        <fullName evidence="4">Calcineurin-like phosphoesterase domain-containing protein</fullName>
    </recommendedName>
</protein>
<organism evidence="2 3">
    <name type="scientific">Telluria aromaticivorans</name>
    <dbReference type="NCBI Taxonomy" id="2725995"/>
    <lineage>
        <taxon>Bacteria</taxon>
        <taxon>Pseudomonadati</taxon>
        <taxon>Pseudomonadota</taxon>
        <taxon>Betaproteobacteria</taxon>
        <taxon>Burkholderiales</taxon>
        <taxon>Oxalobacteraceae</taxon>
        <taxon>Telluria group</taxon>
        <taxon>Telluria</taxon>
    </lineage>
</organism>
<dbReference type="AlphaFoldDB" id="A0A7Y2P3D5"/>
<proteinExistence type="predicted"/>
<dbReference type="Proteomes" id="UP000533905">
    <property type="component" value="Unassembled WGS sequence"/>
</dbReference>